<dbReference type="EMBL" id="MWMI01000002">
    <property type="protein sequence ID" value="RIB35458.1"/>
    <property type="molecule type" value="Genomic_DNA"/>
</dbReference>
<accession>A0A397WN30</accession>
<gene>
    <name evidence="1" type="ORF">BXU00_01695</name>
</gene>
<reference evidence="1 2" key="1">
    <citation type="journal article" date="2018" name="Syst. Appl. Microbiol.">
        <title>A new symbiotic nanoarchaeote (Candidatus Nanoclepta minutus) and its host (Zestosphaera tikiterensis gen. nov., sp. nov.) from a New Zealand hot spring.</title>
        <authorList>
            <person name="St John E."/>
            <person name="Liu Y."/>
            <person name="Podar M."/>
            <person name="Stott M.B."/>
            <person name="Meneghin J."/>
            <person name="Chen Z."/>
            <person name="Lagutin K."/>
            <person name="Mitchell K."/>
            <person name="Reysenbach A.L."/>
        </authorList>
    </citation>
    <scope>NUCLEOTIDE SEQUENCE [LARGE SCALE GENOMIC DNA]</scope>
    <source>
        <strain evidence="1">NZ3</strain>
    </source>
</reference>
<comment type="caution">
    <text evidence="1">The sequence shown here is derived from an EMBL/GenBank/DDBJ whole genome shotgun (WGS) entry which is preliminary data.</text>
</comment>
<evidence type="ECO:0000313" key="1">
    <source>
        <dbReference type="EMBL" id="RIB35458.1"/>
    </source>
</evidence>
<dbReference type="AlphaFoldDB" id="A0A397WN30"/>
<sequence>MRVSEVKLSVIVHEGEDYNKIKEKVLDLLEGIDKEKVDIIENRGEGIVSSNLIYISVKIKKKEHIHTFFRNLIKRGLDIDRFLDEMNFDEDYNIYVRLDKSYLLEKDKVFPLYGDDVFHLKISIDGYGKDKEKVRDFFERYLKEVSNL</sequence>
<dbReference type="InterPro" id="IPR002739">
    <property type="entry name" value="PAB1135-like"/>
</dbReference>
<evidence type="ECO:0000313" key="2">
    <source>
        <dbReference type="Proteomes" id="UP000266622"/>
    </source>
</evidence>
<name>A0A397WN30_9ARCH</name>
<organism evidence="1 2">
    <name type="scientific">Candidatus Nanoclepta minutus</name>
    <dbReference type="NCBI Taxonomy" id="1940235"/>
    <lineage>
        <taxon>Archaea</taxon>
        <taxon>Nanobdellota</taxon>
        <taxon>Candidatus Nanoclepta</taxon>
    </lineage>
</organism>
<dbReference type="Gene3D" id="3.30.1440.10">
    <property type="match status" value="1"/>
</dbReference>
<dbReference type="PANTHER" id="PTHR38816">
    <property type="entry name" value="EXOSOME SUBUNIT, DUF54 FAMILY-RELATED"/>
    <property type="match status" value="1"/>
</dbReference>
<dbReference type="PANTHER" id="PTHR38816:SF1">
    <property type="entry name" value="EXOSOME SUBUNIT"/>
    <property type="match status" value="1"/>
</dbReference>
<dbReference type="SUPFAM" id="SSF55282">
    <property type="entry name" value="RL5-like"/>
    <property type="match status" value="1"/>
</dbReference>
<proteinExistence type="predicted"/>
<dbReference type="Proteomes" id="UP000266622">
    <property type="component" value="Unassembled WGS sequence"/>
</dbReference>
<evidence type="ECO:0008006" key="3">
    <source>
        <dbReference type="Google" id="ProtNLM"/>
    </source>
</evidence>
<dbReference type="InterPro" id="IPR022803">
    <property type="entry name" value="Ribosomal_uL5_dom_sf"/>
</dbReference>
<dbReference type="Pfam" id="PF01877">
    <property type="entry name" value="RNA_binding"/>
    <property type="match status" value="1"/>
</dbReference>
<protein>
    <recommendedName>
        <fullName evidence="3">Exosome protein</fullName>
    </recommendedName>
</protein>